<dbReference type="AlphaFoldDB" id="C7ZIK9"/>
<dbReference type="InterPro" id="IPR036188">
    <property type="entry name" value="FAD/NAD-bd_sf"/>
</dbReference>
<name>C7ZIK9_FUSV7</name>
<keyword evidence="4" id="KW-0274">FAD</keyword>
<dbReference type="GO" id="GO:0004499">
    <property type="term" value="F:N,N-dimethylaniline monooxygenase activity"/>
    <property type="evidence" value="ECO:0007669"/>
    <property type="project" value="InterPro"/>
</dbReference>
<dbReference type="OMA" id="WFDLQYD"/>
<keyword evidence="9" id="KW-1185">Reference proteome</keyword>
<dbReference type="EMBL" id="GG698931">
    <property type="protein sequence ID" value="EEU36042.1"/>
    <property type="molecule type" value="Genomic_DNA"/>
</dbReference>
<dbReference type="FunFam" id="3.50.50.60:FF:000138">
    <property type="entry name" value="Flavin-containing monooxygenase"/>
    <property type="match status" value="1"/>
</dbReference>
<accession>C7ZIK9</accession>
<dbReference type="InterPro" id="IPR050346">
    <property type="entry name" value="FMO-like"/>
</dbReference>
<dbReference type="SUPFAM" id="SSF51905">
    <property type="entry name" value="FAD/NAD(P)-binding domain"/>
    <property type="match status" value="2"/>
</dbReference>
<dbReference type="Proteomes" id="UP000005206">
    <property type="component" value="Chromosome 12"/>
</dbReference>
<evidence type="ECO:0000256" key="2">
    <source>
        <dbReference type="ARBA" id="ARBA00009183"/>
    </source>
</evidence>
<keyword evidence="6" id="KW-0560">Oxidoreductase</keyword>
<dbReference type="InterPro" id="IPR020946">
    <property type="entry name" value="Flavin_mOase-like"/>
</dbReference>
<dbReference type="KEGG" id="nhe:NECHADRAFT_53067"/>
<dbReference type="InterPro" id="IPR000960">
    <property type="entry name" value="Flavin_mOase"/>
</dbReference>
<evidence type="ECO:0000256" key="4">
    <source>
        <dbReference type="ARBA" id="ARBA00022827"/>
    </source>
</evidence>
<dbReference type="PANTHER" id="PTHR23023">
    <property type="entry name" value="DIMETHYLANILINE MONOOXYGENASE"/>
    <property type="match status" value="1"/>
</dbReference>
<keyword evidence="7" id="KW-0503">Monooxygenase</keyword>
<evidence type="ECO:0000256" key="3">
    <source>
        <dbReference type="ARBA" id="ARBA00022630"/>
    </source>
</evidence>
<evidence type="ECO:0000256" key="1">
    <source>
        <dbReference type="ARBA" id="ARBA00001974"/>
    </source>
</evidence>
<comment type="similarity">
    <text evidence="2">Belongs to the FMO family.</text>
</comment>
<gene>
    <name evidence="8" type="ORF">NECHADRAFT_53067</name>
</gene>
<dbReference type="Pfam" id="PF13450">
    <property type="entry name" value="NAD_binding_8"/>
    <property type="match status" value="1"/>
</dbReference>
<dbReference type="RefSeq" id="XP_003041755.1">
    <property type="nucleotide sequence ID" value="XM_003041709.1"/>
</dbReference>
<evidence type="ECO:0000256" key="5">
    <source>
        <dbReference type="ARBA" id="ARBA00022857"/>
    </source>
</evidence>
<dbReference type="GO" id="GO:0050661">
    <property type="term" value="F:NADP binding"/>
    <property type="evidence" value="ECO:0007669"/>
    <property type="project" value="InterPro"/>
</dbReference>
<comment type="cofactor">
    <cofactor evidence="1">
        <name>FAD</name>
        <dbReference type="ChEBI" id="CHEBI:57692"/>
    </cofactor>
</comment>
<organism evidence="8 9">
    <name type="scientific">Fusarium vanettenii (strain ATCC MYA-4622 / CBS 123669 / FGSC 9596 / NRRL 45880 / 77-13-4)</name>
    <name type="common">Fusarium solani subsp. pisi</name>
    <dbReference type="NCBI Taxonomy" id="660122"/>
    <lineage>
        <taxon>Eukaryota</taxon>
        <taxon>Fungi</taxon>
        <taxon>Dikarya</taxon>
        <taxon>Ascomycota</taxon>
        <taxon>Pezizomycotina</taxon>
        <taxon>Sordariomycetes</taxon>
        <taxon>Hypocreomycetidae</taxon>
        <taxon>Hypocreales</taxon>
        <taxon>Nectriaceae</taxon>
        <taxon>Fusarium</taxon>
        <taxon>Fusarium solani species complex</taxon>
        <taxon>Fusarium vanettenii</taxon>
    </lineage>
</organism>
<dbReference type="GeneID" id="9674145"/>
<dbReference type="InParanoid" id="C7ZIK9"/>
<dbReference type="Pfam" id="PF00743">
    <property type="entry name" value="FMO-like"/>
    <property type="match status" value="2"/>
</dbReference>
<protein>
    <recommendedName>
        <fullName evidence="10">Thiol-specific monooxygenase</fullName>
    </recommendedName>
</protein>
<evidence type="ECO:0008006" key="10">
    <source>
        <dbReference type="Google" id="ProtNLM"/>
    </source>
</evidence>
<evidence type="ECO:0000256" key="6">
    <source>
        <dbReference type="ARBA" id="ARBA00023002"/>
    </source>
</evidence>
<evidence type="ECO:0000256" key="7">
    <source>
        <dbReference type="ARBA" id="ARBA00023033"/>
    </source>
</evidence>
<dbReference type="OrthoDB" id="66881at2759"/>
<proteinExistence type="inferred from homology"/>
<dbReference type="FunCoup" id="C7ZIK9">
    <property type="interactions" value="660"/>
</dbReference>
<sequence>MSPPKKLQVSRVAVIGAGASGLAALRYLLAEKKFTYVQAFEQRATPGGVWNYTSLAKEEKFHVPREHPSSHPDEAIKVEDGKRFEFITPVYEQLETNIPHTLMNFTDKKFPVGTPLFPSHETVLRYLKGYAEDVKSYIQFQSQVLDVRRLAGAWEIEVLDLRTDQVSRTEFDAVLVASGHFNDPYVPNIPGLVEFDQAHPGVVVHSKFYRRPDTYVGKKVIIVGNSASGIDLTAQLSRVAKLPVIISEKEDQVGLEPSLNTNSTVHLPEITKFQAEGRTVHFANGNMETEVDAVIFCTGFHYSYPFLQSLEPGIADPKGEYVKHLWENVLYTTDPTLAFLSVPQRGIPFPLVETQSAVISRIWSGRLIPPSEIEMESWVKEEHLRKGEGKPIHIINYPEDVEYMQRLYDLSATALRTPELGLENEGDGKRPPRWGSQQIWIRGKVGEIKQACRLAGDRRFNITSAEELGFLYEEPTNDAA</sequence>
<dbReference type="eggNOG" id="KOG1399">
    <property type="taxonomic scope" value="Eukaryota"/>
</dbReference>
<dbReference type="VEuPathDB" id="FungiDB:NECHADRAFT_53067"/>
<keyword evidence="3" id="KW-0285">Flavoprotein</keyword>
<reference evidence="8 9" key="1">
    <citation type="journal article" date="2009" name="PLoS Genet.">
        <title>The genome of Nectria haematococca: contribution of supernumerary chromosomes to gene expansion.</title>
        <authorList>
            <person name="Coleman J.J."/>
            <person name="Rounsley S.D."/>
            <person name="Rodriguez-Carres M."/>
            <person name="Kuo A."/>
            <person name="Wasmann C.C."/>
            <person name="Grimwood J."/>
            <person name="Schmutz J."/>
            <person name="Taga M."/>
            <person name="White G.J."/>
            <person name="Zhou S."/>
            <person name="Schwartz D.C."/>
            <person name="Freitag M."/>
            <person name="Ma L.J."/>
            <person name="Danchin E.G."/>
            <person name="Henrissat B."/>
            <person name="Coutinho P.M."/>
            <person name="Nelson D.R."/>
            <person name="Straney D."/>
            <person name="Napoli C.A."/>
            <person name="Barker B.M."/>
            <person name="Gribskov M."/>
            <person name="Rep M."/>
            <person name="Kroken S."/>
            <person name="Molnar I."/>
            <person name="Rensing C."/>
            <person name="Kennell J.C."/>
            <person name="Zamora J."/>
            <person name="Farman M.L."/>
            <person name="Selker E.U."/>
            <person name="Salamov A."/>
            <person name="Shapiro H."/>
            <person name="Pangilinan J."/>
            <person name="Lindquist E."/>
            <person name="Lamers C."/>
            <person name="Grigoriev I.V."/>
            <person name="Geiser D.M."/>
            <person name="Covert S.F."/>
            <person name="Temporini E."/>
            <person name="Vanetten H.D."/>
        </authorList>
    </citation>
    <scope>NUCLEOTIDE SEQUENCE [LARGE SCALE GENOMIC DNA]</scope>
    <source>
        <strain evidence="9">ATCC MYA-4622 / CBS 123669 / FGSC 9596 / NRRL 45880 / 77-13-4</strain>
    </source>
</reference>
<dbReference type="Gene3D" id="3.50.50.60">
    <property type="entry name" value="FAD/NAD(P)-binding domain"/>
    <property type="match status" value="2"/>
</dbReference>
<dbReference type="GO" id="GO:0050660">
    <property type="term" value="F:flavin adenine dinucleotide binding"/>
    <property type="evidence" value="ECO:0007669"/>
    <property type="project" value="InterPro"/>
</dbReference>
<evidence type="ECO:0000313" key="8">
    <source>
        <dbReference type="EMBL" id="EEU36042.1"/>
    </source>
</evidence>
<dbReference type="HOGENOM" id="CLU_006909_5_0_1"/>
<evidence type="ECO:0000313" key="9">
    <source>
        <dbReference type="Proteomes" id="UP000005206"/>
    </source>
</evidence>
<dbReference type="PRINTS" id="PR00370">
    <property type="entry name" value="FMOXYGENASE"/>
</dbReference>
<keyword evidence="5" id="KW-0521">NADP</keyword>